<evidence type="ECO:0000313" key="4">
    <source>
        <dbReference type="Proteomes" id="UP001055804"/>
    </source>
</evidence>
<dbReference type="PANTHER" id="PTHR13847:SF289">
    <property type="entry name" value="GLYCINE OXIDASE"/>
    <property type="match status" value="1"/>
</dbReference>
<dbReference type="InterPro" id="IPR036188">
    <property type="entry name" value="FAD/NAD-bd_sf"/>
</dbReference>
<dbReference type="Gene3D" id="3.30.9.10">
    <property type="entry name" value="D-Amino Acid Oxidase, subunit A, domain 2"/>
    <property type="match status" value="1"/>
</dbReference>
<dbReference type="SUPFAM" id="SSF54373">
    <property type="entry name" value="FAD-linked reductases, C-terminal domain"/>
    <property type="match status" value="1"/>
</dbReference>
<dbReference type="Proteomes" id="UP001055804">
    <property type="component" value="Unassembled WGS sequence"/>
</dbReference>
<dbReference type="AlphaFoldDB" id="A0A9J6PB29"/>
<keyword evidence="1" id="KW-0560">Oxidoreductase</keyword>
<evidence type="ECO:0000313" key="3">
    <source>
        <dbReference type="EMBL" id="MCP1337324.1"/>
    </source>
</evidence>
<proteinExistence type="predicted"/>
<feature type="domain" description="FAD dependent oxidoreductase" evidence="2">
    <location>
        <begin position="5"/>
        <end position="338"/>
    </location>
</feature>
<dbReference type="EMBL" id="JAMZFT010000003">
    <property type="protein sequence ID" value="MCP1337324.1"/>
    <property type="molecule type" value="Genomic_DNA"/>
</dbReference>
<dbReference type="Pfam" id="PF01266">
    <property type="entry name" value="DAO"/>
    <property type="match status" value="1"/>
</dbReference>
<evidence type="ECO:0000259" key="2">
    <source>
        <dbReference type="Pfam" id="PF01266"/>
    </source>
</evidence>
<dbReference type="Gene3D" id="3.50.50.60">
    <property type="entry name" value="FAD/NAD(P)-binding domain"/>
    <property type="match status" value="1"/>
</dbReference>
<protein>
    <submittedName>
        <fullName evidence="3">FAD-dependent oxidoreductase</fullName>
    </submittedName>
</protein>
<gene>
    <name evidence="3" type="ORF">NJQ99_12955</name>
</gene>
<comment type="caution">
    <text evidence="3">The sequence shown here is derived from an EMBL/GenBank/DDBJ whole genome shotgun (WGS) entry which is preliminary data.</text>
</comment>
<dbReference type="InterPro" id="IPR006076">
    <property type="entry name" value="FAD-dep_OxRdtase"/>
</dbReference>
<keyword evidence="4" id="KW-1185">Reference proteome</keyword>
<dbReference type="PANTHER" id="PTHR13847">
    <property type="entry name" value="SARCOSINE DEHYDROGENASE-RELATED"/>
    <property type="match status" value="1"/>
</dbReference>
<organism evidence="3 4">
    <name type="scientific">Futiania mangrovi</name>
    <dbReference type="NCBI Taxonomy" id="2959716"/>
    <lineage>
        <taxon>Bacteria</taxon>
        <taxon>Pseudomonadati</taxon>
        <taxon>Pseudomonadota</taxon>
        <taxon>Alphaproteobacteria</taxon>
        <taxon>Futianiales</taxon>
        <taxon>Futianiaceae</taxon>
        <taxon>Futiania</taxon>
    </lineage>
</organism>
<dbReference type="GO" id="GO:0005737">
    <property type="term" value="C:cytoplasm"/>
    <property type="evidence" value="ECO:0007669"/>
    <property type="project" value="TreeGrafter"/>
</dbReference>
<reference evidence="3" key="1">
    <citation type="submission" date="2022-06" db="EMBL/GenBank/DDBJ databases">
        <title>Isolation and Genomics of Futiania mangrovii gen. nov., sp. nov., a Rare and Metabolically-versatile member in the Class Alphaproteobacteria.</title>
        <authorList>
            <person name="Liu L."/>
            <person name="Huang W.-C."/>
            <person name="Pan J."/>
            <person name="Li J."/>
            <person name="Huang Y."/>
            <person name="Du H."/>
            <person name="Liu Y."/>
            <person name="Li M."/>
        </authorList>
    </citation>
    <scope>NUCLEOTIDE SEQUENCE</scope>
    <source>
        <strain evidence="3">FT118</strain>
    </source>
</reference>
<name>A0A9J6PB29_9PROT</name>
<sequence length="376" mass="38885">MTGHLIVGGGVAGLGLALRLLQKGVPVRVLERDRTGRAASWAAAGYLPPTVGTDPLARLHGDCVAAWPAFARELEGLSGLPLDFHDAGALTVAVPETLAAARALYEAQAALGWPVVWLDGDGARALEPALGPDVVGAIHNPAVCWVDPRKVSAALDTAVRKLGGEIVEGAEVARVTVEAGRATGVILGDGTAIRAEAVTVAAGAWAGTLGGLEGANVPPMRPVRGQMAAVADDAASPLTRRLIRRIGRGAVTPRGDGRLVIGTTVEDAGFAVETHEHDIAAFMAEAVRILPALKDRPLIETWAGLRPYTQDGLPVLGPDGRVARLSWCTGYAADGIICTSRVPSLVADALTGGEAIDPAFRPGRTYTGRLHAPEFE</sequence>
<dbReference type="GO" id="GO:0016491">
    <property type="term" value="F:oxidoreductase activity"/>
    <property type="evidence" value="ECO:0007669"/>
    <property type="project" value="UniProtKB-KW"/>
</dbReference>
<dbReference type="SUPFAM" id="SSF51905">
    <property type="entry name" value="FAD/NAD(P)-binding domain"/>
    <property type="match status" value="1"/>
</dbReference>
<evidence type="ECO:0000256" key="1">
    <source>
        <dbReference type="ARBA" id="ARBA00023002"/>
    </source>
</evidence>
<accession>A0A9J6PB29</accession>
<dbReference type="RefSeq" id="WP_269333292.1">
    <property type="nucleotide sequence ID" value="NZ_JAMZFT010000003.1"/>
</dbReference>